<proteinExistence type="predicted"/>
<dbReference type="Proteomes" id="UP001500443">
    <property type="component" value="Unassembled WGS sequence"/>
</dbReference>
<evidence type="ECO:0000313" key="2">
    <source>
        <dbReference type="Proteomes" id="UP001500443"/>
    </source>
</evidence>
<protein>
    <submittedName>
        <fullName evidence="1">Uncharacterized protein</fullName>
    </submittedName>
</protein>
<dbReference type="PANTHER" id="PTHR47691">
    <property type="entry name" value="REGULATOR-RELATED"/>
    <property type="match status" value="1"/>
</dbReference>
<comment type="caution">
    <text evidence="1">The sequence shown here is derived from an EMBL/GenBank/DDBJ whole genome shotgun (WGS) entry which is preliminary data.</text>
</comment>
<dbReference type="EMBL" id="BAAAPF010000528">
    <property type="protein sequence ID" value="GAA1513560.1"/>
    <property type="molecule type" value="Genomic_DNA"/>
</dbReference>
<keyword evidence="2" id="KW-1185">Reference proteome</keyword>
<evidence type="ECO:0000313" key="1">
    <source>
        <dbReference type="EMBL" id="GAA1513560.1"/>
    </source>
</evidence>
<dbReference type="PANTHER" id="PTHR47691:SF3">
    <property type="entry name" value="HTH-TYPE TRANSCRIPTIONAL REGULATOR RV0890C-RELATED"/>
    <property type="match status" value="1"/>
</dbReference>
<organism evidence="1 2">
    <name type="scientific">Streptomyces synnematoformans</name>
    <dbReference type="NCBI Taxonomy" id="415721"/>
    <lineage>
        <taxon>Bacteria</taxon>
        <taxon>Bacillati</taxon>
        <taxon>Actinomycetota</taxon>
        <taxon>Actinomycetes</taxon>
        <taxon>Kitasatosporales</taxon>
        <taxon>Streptomycetaceae</taxon>
        <taxon>Streptomyces</taxon>
    </lineage>
</organism>
<sequence length="187" mass="20326">MALLESLTAGDALADAADREALHAVCALLEGLPLAAGIAASHLARLRPDRLLERISGPSGPLDLAVEEPRRPARQRSLRASLHWTHRLLTPPEQLLWARCSVFPGTFRLPDAAEVCADERLPGDVLPAVFRALLRHGVLAGAEHRPVRLARPVRAYGMEQLVRLGEEAAFQRRCLDWTMGTEGTSAG</sequence>
<accession>A0ABP4L2Z3</accession>
<name>A0ABP4L2Z3_9ACTN</name>
<gene>
    <name evidence="1" type="ORF">GCM10009802_66410</name>
</gene>
<reference evidence="2" key="1">
    <citation type="journal article" date="2019" name="Int. J. Syst. Evol. Microbiol.">
        <title>The Global Catalogue of Microorganisms (GCM) 10K type strain sequencing project: providing services to taxonomists for standard genome sequencing and annotation.</title>
        <authorList>
            <consortium name="The Broad Institute Genomics Platform"/>
            <consortium name="The Broad Institute Genome Sequencing Center for Infectious Disease"/>
            <person name="Wu L."/>
            <person name="Ma J."/>
        </authorList>
    </citation>
    <scope>NUCLEOTIDE SEQUENCE [LARGE SCALE GENOMIC DNA]</scope>
    <source>
        <strain evidence="2">JCM 15481</strain>
    </source>
</reference>